<dbReference type="PANTHER" id="PTHR43479:SF20">
    <property type="entry name" value="HTH TETR-TYPE DOMAIN-CONTAINING PROTEIN"/>
    <property type="match status" value="1"/>
</dbReference>
<dbReference type="EMBL" id="AP023368">
    <property type="protein sequence ID" value="BCK01174.1"/>
    <property type="molecule type" value="Genomic_DNA"/>
</dbReference>
<dbReference type="RefSeq" id="WP_185256770.1">
    <property type="nucleotide sequence ID" value="NZ_AP023368.1"/>
</dbReference>
<sequence>MTDKPYHHGNLRTELIEAGIDILNTEGLKGFSLRKVAAKCGVSHTAPYSHFRDIDALIMAMSEHVTNQFVESLSLFETGKANEEDAVLIIGKAYINFFKEHPPYFQFLFYHSGININLDKEDSQDYPPFAIFQKTAFDMFEKKGYKRESFPERLASLWSVVHGIVALLTNPNIKYSGDWQKVFQNIIK</sequence>
<dbReference type="PROSITE" id="PS50977">
    <property type="entry name" value="HTH_TETR_2"/>
    <property type="match status" value="1"/>
</dbReference>
<dbReference type="SUPFAM" id="SSF48498">
    <property type="entry name" value="Tetracyclin repressor-like, C-terminal domain"/>
    <property type="match status" value="1"/>
</dbReference>
<dbReference type="InterPro" id="IPR009057">
    <property type="entry name" value="Homeodomain-like_sf"/>
</dbReference>
<dbReference type="InterPro" id="IPR050624">
    <property type="entry name" value="HTH-type_Tx_Regulator"/>
</dbReference>
<dbReference type="PANTHER" id="PTHR43479">
    <property type="entry name" value="ACREF/ENVCD OPERON REPRESSOR-RELATED"/>
    <property type="match status" value="1"/>
</dbReference>
<name>A0A7M3S9A6_9FIRM</name>
<keyword evidence="2 4" id="KW-0238">DNA-binding</keyword>
<evidence type="ECO:0000256" key="1">
    <source>
        <dbReference type="ARBA" id="ARBA00023015"/>
    </source>
</evidence>
<evidence type="ECO:0000256" key="3">
    <source>
        <dbReference type="ARBA" id="ARBA00023163"/>
    </source>
</evidence>
<dbReference type="SUPFAM" id="SSF46689">
    <property type="entry name" value="Homeodomain-like"/>
    <property type="match status" value="1"/>
</dbReference>
<evidence type="ECO:0000313" key="7">
    <source>
        <dbReference type="Proteomes" id="UP000515703"/>
    </source>
</evidence>
<feature type="DNA-binding region" description="H-T-H motif" evidence="4">
    <location>
        <begin position="32"/>
        <end position="51"/>
    </location>
</feature>
<dbReference type="InterPro" id="IPR036271">
    <property type="entry name" value="Tet_transcr_reg_TetR-rel_C_sf"/>
</dbReference>
<keyword evidence="1" id="KW-0805">Transcription regulation</keyword>
<feature type="domain" description="HTH tetR-type" evidence="5">
    <location>
        <begin position="9"/>
        <end position="69"/>
    </location>
</feature>
<dbReference type="GO" id="GO:0003677">
    <property type="term" value="F:DNA binding"/>
    <property type="evidence" value="ECO:0007669"/>
    <property type="project" value="UniProtKB-UniRule"/>
</dbReference>
<protein>
    <submittedName>
        <fullName evidence="6">TetR family transcriptional regulator</fullName>
    </submittedName>
</protein>
<keyword evidence="7" id="KW-1185">Reference proteome</keyword>
<evidence type="ECO:0000313" key="6">
    <source>
        <dbReference type="EMBL" id="BCK01174.1"/>
    </source>
</evidence>
<evidence type="ECO:0000256" key="2">
    <source>
        <dbReference type="ARBA" id="ARBA00023125"/>
    </source>
</evidence>
<dbReference type="Proteomes" id="UP000515703">
    <property type="component" value="Chromosome"/>
</dbReference>
<reference evidence="6 7" key="2">
    <citation type="submission" date="2020-08" db="EMBL/GenBank/DDBJ databases">
        <authorList>
            <person name="Ueki A."/>
            <person name="Tonouchi A."/>
        </authorList>
    </citation>
    <scope>NUCLEOTIDE SEQUENCE [LARGE SCALE GENOMIC DNA]</scope>
    <source>
        <strain evidence="6 7">CTTW</strain>
    </source>
</reference>
<accession>A0A7M3S9A6</accession>
<dbReference type="AlphaFoldDB" id="A0A7M3S9A6"/>
<dbReference type="InterPro" id="IPR001647">
    <property type="entry name" value="HTH_TetR"/>
</dbReference>
<organism evidence="6 7">
    <name type="scientific">Anaerocolumna chitinilytica</name>
    <dbReference type="NCBI Taxonomy" id="1727145"/>
    <lineage>
        <taxon>Bacteria</taxon>
        <taxon>Bacillati</taxon>
        <taxon>Bacillota</taxon>
        <taxon>Clostridia</taxon>
        <taxon>Lachnospirales</taxon>
        <taxon>Lachnospiraceae</taxon>
        <taxon>Anaerocolumna</taxon>
    </lineage>
</organism>
<dbReference type="Gene3D" id="1.10.357.10">
    <property type="entry name" value="Tetracycline Repressor, domain 2"/>
    <property type="match status" value="1"/>
</dbReference>
<evidence type="ECO:0000256" key="4">
    <source>
        <dbReference type="PROSITE-ProRule" id="PRU00335"/>
    </source>
</evidence>
<dbReference type="KEGG" id="acht:bsdcttw_42140"/>
<evidence type="ECO:0000259" key="5">
    <source>
        <dbReference type="PROSITE" id="PS50977"/>
    </source>
</evidence>
<dbReference type="Pfam" id="PF00440">
    <property type="entry name" value="TetR_N"/>
    <property type="match status" value="1"/>
</dbReference>
<gene>
    <name evidence="6" type="ORF">bsdcttw_42140</name>
</gene>
<keyword evidence="3" id="KW-0804">Transcription</keyword>
<dbReference type="Pfam" id="PF13305">
    <property type="entry name" value="TetR_C_33"/>
    <property type="match status" value="1"/>
</dbReference>
<proteinExistence type="predicted"/>
<reference evidence="6 7" key="1">
    <citation type="submission" date="2020-08" db="EMBL/GenBank/DDBJ databases">
        <title>Draft genome sequencing of an Anaerocolumna strain isolated from anoxic soil subjected to BSD treatment.</title>
        <authorList>
            <person name="Uek A."/>
            <person name="Tonouchi A."/>
        </authorList>
    </citation>
    <scope>NUCLEOTIDE SEQUENCE [LARGE SCALE GENOMIC DNA]</scope>
    <source>
        <strain evidence="6 7">CTTW</strain>
    </source>
</reference>
<dbReference type="InterPro" id="IPR025996">
    <property type="entry name" value="MT1864/Rv1816-like_C"/>
</dbReference>